<dbReference type="Gene3D" id="3.40.190.290">
    <property type="match status" value="1"/>
</dbReference>
<evidence type="ECO:0000256" key="4">
    <source>
        <dbReference type="ARBA" id="ARBA00023163"/>
    </source>
</evidence>
<dbReference type="FunFam" id="1.10.10.10:FF:000001">
    <property type="entry name" value="LysR family transcriptional regulator"/>
    <property type="match status" value="1"/>
</dbReference>
<dbReference type="PANTHER" id="PTHR30537">
    <property type="entry name" value="HTH-TYPE TRANSCRIPTIONAL REGULATOR"/>
    <property type="match status" value="1"/>
</dbReference>
<organism evidence="6 7">
    <name type="scientific">Caldimonas brevitalea</name>
    <dbReference type="NCBI Taxonomy" id="413882"/>
    <lineage>
        <taxon>Bacteria</taxon>
        <taxon>Pseudomonadati</taxon>
        <taxon>Pseudomonadota</taxon>
        <taxon>Betaproteobacteria</taxon>
        <taxon>Burkholderiales</taxon>
        <taxon>Sphaerotilaceae</taxon>
        <taxon>Caldimonas</taxon>
    </lineage>
</organism>
<dbReference type="GO" id="GO:0006351">
    <property type="term" value="P:DNA-templated transcription"/>
    <property type="evidence" value="ECO:0007669"/>
    <property type="project" value="TreeGrafter"/>
</dbReference>
<sequence>MIDRPDLLLVTQVAAQGSLAAAARQLDLEPPAVSKRLAALEAQLGVRLFHRTTRRLALTDEGELFCAQAQTLLAGLQALEDGLQARRVEPRGSVRIASSFGFGRRWVAPALSAFQQRHPQVELQLHLMEQLPDLTSGGIDCAVWLWTPRHGQAVTRKLAANRRVLVASPDYVARRGAPRLPADLAQHDCLVVREHDSRYAQWRLTPLGRKRDARPVTVRVQGPLSSNSGEVVRDWALAGHGIMLRSLWDVHEALAAGRLVQLLPGYAMLDADVHWVAPQRAQADSAPLRLRLLQDHLLQWFATPPWLTNPT</sequence>
<dbReference type="STRING" id="413882.AAW51_2051"/>
<dbReference type="PROSITE" id="PS50931">
    <property type="entry name" value="HTH_LYSR"/>
    <property type="match status" value="1"/>
</dbReference>
<dbReference type="GO" id="GO:0003700">
    <property type="term" value="F:DNA-binding transcription factor activity"/>
    <property type="evidence" value="ECO:0007669"/>
    <property type="project" value="InterPro"/>
</dbReference>
<dbReference type="PRINTS" id="PR00039">
    <property type="entry name" value="HTHLYSR"/>
</dbReference>
<dbReference type="RefSeq" id="WP_083438205.1">
    <property type="nucleotide sequence ID" value="NZ_CP011371.1"/>
</dbReference>
<dbReference type="KEGG" id="pbh:AAW51_2051"/>
<dbReference type="FunFam" id="3.40.190.290:FF:000001">
    <property type="entry name" value="Transcriptional regulator, LysR family"/>
    <property type="match status" value="1"/>
</dbReference>
<dbReference type="AlphaFoldDB" id="A0A0G3BH97"/>
<evidence type="ECO:0000256" key="2">
    <source>
        <dbReference type="ARBA" id="ARBA00023015"/>
    </source>
</evidence>
<dbReference type="Pfam" id="PF00126">
    <property type="entry name" value="HTH_1"/>
    <property type="match status" value="1"/>
</dbReference>
<dbReference type="InterPro" id="IPR005119">
    <property type="entry name" value="LysR_subst-bd"/>
</dbReference>
<dbReference type="PANTHER" id="PTHR30537:SF5">
    <property type="entry name" value="HTH-TYPE TRANSCRIPTIONAL ACTIVATOR TTDR-RELATED"/>
    <property type="match status" value="1"/>
</dbReference>
<comment type="similarity">
    <text evidence="1">Belongs to the LysR transcriptional regulatory family.</text>
</comment>
<dbReference type="Gene3D" id="1.10.10.10">
    <property type="entry name" value="Winged helix-like DNA-binding domain superfamily/Winged helix DNA-binding domain"/>
    <property type="match status" value="1"/>
</dbReference>
<accession>A0A0G3BH97</accession>
<dbReference type="Pfam" id="PF03466">
    <property type="entry name" value="LysR_substrate"/>
    <property type="match status" value="1"/>
</dbReference>
<dbReference type="SUPFAM" id="SSF46785">
    <property type="entry name" value="Winged helix' DNA-binding domain"/>
    <property type="match status" value="1"/>
</dbReference>
<proteinExistence type="inferred from homology"/>
<dbReference type="EMBL" id="CP011371">
    <property type="protein sequence ID" value="AKJ28742.1"/>
    <property type="molecule type" value="Genomic_DNA"/>
</dbReference>
<evidence type="ECO:0000256" key="3">
    <source>
        <dbReference type="ARBA" id="ARBA00023125"/>
    </source>
</evidence>
<dbReference type="InterPro" id="IPR036388">
    <property type="entry name" value="WH-like_DNA-bd_sf"/>
</dbReference>
<keyword evidence="4" id="KW-0804">Transcription</keyword>
<dbReference type="InterPro" id="IPR058163">
    <property type="entry name" value="LysR-type_TF_proteobact-type"/>
</dbReference>
<feature type="domain" description="HTH lysR-type" evidence="5">
    <location>
        <begin position="13"/>
        <end position="59"/>
    </location>
</feature>
<evidence type="ECO:0000313" key="7">
    <source>
        <dbReference type="Proteomes" id="UP000035352"/>
    </source>
</evidence>
<evidence type="ECO:0000313" key="6">
    <source>
        <dbReference type="EMBL" id="AKJ28742.1"/>
    </source>
</evidence>
<dbReference type="InterPro" id="IPR000847">
    <property type="entry name" value="LysR_HTH_N"/>
</dbReference>
<keyword evidence="7" id="KW-1185">Reference proteome</keyword>
<evidence type="ECO:0000256" key="1">
    <source>
        <dbReference type="ARBA" id="ARBA00009437"/>
    </source>
</evidence>
<protein>
    <submittedName>
        <fullName evidence="6">LysR family transcriptional regulator</fullName>
    </submittedName>
</protein>
<dbReference type="Proteomes" id="UP000035352">
    <property type="component" value="Chromosome"/>
</dbReference>
<dbReference type="GO" id="GO:0043565">
    <property type="term" value="F:sequence-specific DNA binding"/>
    <property type="evidence" value="ECO:0007669"/>
    <property type="project" value="TreeGrafter"/>
</dbReference>
<dbReference type="OrthoDB" id="8954631at2"/>
<evidence type="ECO:0000259" key="5">
    <source>
        <dbReference type="PROSITE" id="PS50931"/>
    </source>
</evidence>
<dbReference type="InterPro" id="IPR036390">
    <property type="entry name" value="WH_DNA-bd_sf"/>
</dbReference>
<keyword evidence="3" id="KW-0238">DNA-binding</keyword>
<reference evidence="6 7" key="1">
    <citation type="submission" date="2015-05" db="EMBL/GenBank/DDBJ databases">
        <authorList>
            <person name="Tang B."/>
            <person name="Yu Y."/>
        </authorList>
    </citation>
    <scope>NUCLEOTIDE SEQUENCE [LARGE SCALE GENOMIC DNA]</scope>
    <source>
        <strain evidence="6 7">DSM 7029</strain>
    </source>
</reference>
<dbReference type="SUPFAM" id="SSF53850">
    <property type="entry name" value="Periplasmic binding protein-like II"/>
    <property type="match status" value="1"/>
</dbReference>
<gene>
    <name evidence="6" type="ORF">AAW51_2051</name>
</gene>
<keyword evidence="2" id="KW-0805">Transcription regulation</keyword>
<name>A0A0G3BH97_9BURK</name>
<dbReference type="PATRIC" id="fig|413882.6.peg.2155"/>